<evidence type="ECO:0000313" key="2">
    <source>
        <dbReference type="Proteomes" id="UP001150942"/>
    </source>
</evidence>
<keyword evidence="2" id="KW-1185">Reference proteome</keyword>
<reference evidence="1" key="1">
    <citation type="submission" date="2022-11" db="EMBL/GenBank/DDBJ databases">
        <authorList>
            <person name="Petersen C."/>
        </authorList>
    </citation>
    <scope>NUCLEOTIDE SEQUENCE</scope>
    <source>
        <strain evidence="1">IBT 20477</strain>
    </source>
</reference>
<dbReference type="EMBL" id="JAPQKQ010000003">
    <property type="protein sequence ID" value="KAJ5202946.1"/>
    <property type="molecule type" value="Genomic_DNA"/>
</dbReference>
<dbReference type="GO" id="GO:0071949">
    <property type="term" value="F:FAD binding"/>
    <property type="evidence" value="ECO:0007669"/>
    <property type="project" value="InterPro"/>
</dbReference>
<dbReference type="PANTHER" id="PTHR37417">
    <property type="entry name" value="67 KDA MYOSIN-CROSS-REACTIVE ANTIGEN FAMILY PROTEIN (AFU_ORTHOLOGUE AFUA_5G09970)"/>
    <property type="match status" value="1"/>
</dbReference>
<dbReference type="Proteomes" id="UP001150942">
    <property type="component" value="Unassembled WGS sequence"/>
</dbReference>
<dbReference type="PANTHER" id="PTHR37417:SF4">
    <property type="entry name" value="67 KDA MYOSIN-CROSS-REACTIVE ANTIGEN FAMILY PROTEIN (AFU_ORTHOLOGUE AFUA_3G03570)"/>
    <property type="match status" value="1"/>
</dbReference>
<proteinExistence type="predicted"/>
<name>A0A9W9MKB8_9EURO</name>
<sequence length="551" mass="61836">MEKLNQTPTIHDKFPTIRDPKSTQAWLVGSGIASLAAAVHLIRDAQVPGYNIHILDRHSRTGGGITSSGDAESGFILHPGSLPYFHDECVENLLSLVPGARGSDKSLLDTMRDFELSEARPPGNTAKTRFLRNKGEMCERSAANCLSIGSYNRLQLVKVLLESEDTLGRNRIQDYFGDEFFGSDFWFLWSTTFALRPWHSAIEFQRCLRKHLPDIHSLNNVKTLDRTRYTLYESILLPISAYLRSEGVNFHFNAKVIDVRMNLDDDLEGEPTLVSEILLLEYDEEQTVNLNPSDIIIITIGSPNSGFRLGTNFDPPAHPSDPNDLTYDDWSLWFHLAQKSTKFGAPLNFNSHIPESTLVTFTMTFHDSHFMHLYQVLTHDVPGSGALLSFPDSNWLLSISVPHQPVCSNQPPHTHVIWGYGLRPEKRGNVVDKPMTECSGEEIMRELLSHLNFPVQILLSKTMTIPCLLPLATAALLPRYPKDRPEVIPPNTTNIALTGQFTEIPRDTTFNMEYSVRGAQAAVYALMGLQKSLPEIQRSLLVDVFDLLAEG</sequence>
<gene>
    <name evidence="1" type="ORF">N7449_005025</name>
</gene>
<dbReference type="Gene3D" id="3.50.50.60">
    <property type="entry name" value="FAD/NAD(P)-binding domain"/>
    <property type="match status" value="3"/>
</dbReference>
<protein>
    <recommendedName>
        <fullName evidence="3">67 kDa myosin-cross-reactive antigen family protein</fullName>
    </recommendedName>
</protein>
<evidence type="ECO:0000313" key="1">
    <source>
        <dbReference type="EMBL" id="KAJ5202946.1"/>
    </source>
</evidence>
<dbReference type="GO" id="GO:0050151">
    <property type="term" value="F:oleate hydratase activity"/>
    <property type="evidence" value="ECO:0007669"/>
    <property type="project" value="InterPro"/>
</dbReference>
<dbReference type="InterPro" id="IPR010354">
    <property type="entry name" value="Oleate_hydratase"/>
</dbReference>
<evidence type="ECO:0008006" key="3">
    <source>
        <dbReference type="Google" id="ProtNLM"/>
    </source>
</evidence>
<organism evidence="1 2">
    <name type="scientific">Penicillium cf. viridicatum</name>
    <dbReference type="NCBI Taxonomy" id="2972119"/>
    <lineage>
        <taxon>Eukaryota</taxon>
        <taxon>Fungi</taxon>
        <taxon>Dikarya</taxon>
        <taxon>Ascomycota</taxon>
        <taxon>Pezizomycotina</taxon>
        <taxon>Eurotiomycetes</taxon>
        <taxon>Eurotiomycetidae</taxon>
        <taxon>Eurotiales</taxon>
        <taxon>Aspergillaceae</taxon>
        <taxon>Penicillium</taxon>
    </lineage>
</organism>
<dbReference type="GO" id="GO:0006631">
    <property type="term" value="P:fatty acid metabolic process"/>
    <property type="evidence" value="ECO:0007669"/>
    <property type="project" value="InterPro"/>
</dbReference>
<reference evidence="1" key="2">
    <citation type="journal article" date="2023" name="IMA Fungus">
        <title>Comparative genomic study of the Penicillium genus elucidates a diverse pangenome and 15 lateral gene transfer events.</title>
        <authorList>
            <person name="Petersen C."/>
            <person name="Sorensen T."/>
            <person name="Nielsen M.R."/>
            <person name="Sondergaard T.E."/>
            <person name="Sorensen J.L."/>
            <person name="Fitzpatrick D.A."/>
            <person name="Frisvad J.C."/>
            <person name="Nielsen K.L."/>
        </authorList>
    </citation>
    <scope>NUCLEOTIDE SEQUENCE</scope>
    <source>
        <strain evidence="1">IBT 20477</strain>
    </source>
</reference>
<dbReference type="OrthoDB" id="545169at2759"/>
<dbReference type="InterPro" id="IPR036188">
    <property type="entry name" value="FAD/NAD-bd_sf"/>
</dbReference>
<comment type="caution">
    <text evidence="1">The sequence shown here is derived from an EMBL/GenBank/DDBJ whole genome shotgun (WGS) entry which is preliminary data.</text>
</comment>
<dbReference type="AlphaFoldDB" id="A0A9W9MKB8"/>
<dbReference type="SUPFAM" id="SSF51905">
    <property type="entry name" value="FAD/NAD(P)-binding domain"/>
    <property type="match status" value="1"/>
</dbReference>
<dbReference type="Pfam" id="PF06100">
    <property type="entry name" value="MCRA"/>
    <property type="match status" value="1"/>
</dbReference>
<accession>A0A9W9MKB8</accession>